<reference evidence="2 3" key="1">
    <citation type="submission" date="2024-04" db="EMBL/GenBank/DDBJ databases">
        <title>Symmetric and asymmetric DNA N6-adenine methylation regulates different biological responses in Mucorales.</title>
        <authorList>
            <consortium name="Lawrence Berkeley National Laboratory"/>
            <person name="Lax C."/>
            <person name="Mondo S.J."/>
            <person name="Osorio-Concepcion M."/>
            <person name="Muszewska A."/>
            <person name="Corrochano-Luque M."/>
            <person name="Gutierrez G."/>
            <person name="Riley R."/>
            <person name="Lipzen A."/>
            <person name="Guo J."/>
            <person name="Hundley H."/>
            <person name="Amirebrahimi M."/>
            <person name="Ng V."/>
            <person name="Lorenzo-Gutierrez D."/>
            <person name="Binder U."/>
            <person name="Yang J."/>
            <person name="Song Y."/>
            <person name="Canovas D."/>
            <person name="Navarro E."/>
            <person name="Freitag M."/>
            <person name="Gabaldon T."/>
            <person name="Grigoriev I.V."/>
            <person name="Corrochano L.M."/>
            <person name="Nicolas F.E."/>
            <person name="Garre V."/>
        </authorList>
    </citation>
    <scope>NUCLEOTIDE SEQUENCE [LARGE SCALE GENOMIC DNA]</scope>
    <source>
        <strain evidence="2 3">L51</strain>
    </source>
</reference>
<keyword evidence="3" id="KW-1185">Reference proteome</keyword>
<comment type="caution">
    <text evidence="2">The sequence shown here is derived from an EMBL/GenBank/DDBJ whole genome shotgun (WGS) entry which is preliminary data.</text>
</comment>
<proteinExistence type="predicted"/>
<feature type="transmembrane region" description="Helical" evidence="1">
    <location>
        <begin position="33"/>
        <end position="57"/>
    </location>
</feature>
<accession>A0ABR3BAP1</accession>
<evidence type="ECO:0000313" key="3">
    <source>
        <dbReference type="Proteomes" id="UP001448207"/>
    </source>
</evidence>
<dbReference type="EMBL" id="JBCLYO010000001">
    <property type="protein sequence ID" value="KAL0095921.1"/>
    <property type="molecule type" value="Genomic_DNA"/>
</dbReference>
<keyword evidence="1" id="KW-1133">Transmembrane helix</keyword>
<organism evidence="2 3">
    <name type="scientific">Phycomyces blakesleeanus</name>
    <dbReference type="NCBI Taxonomy" id="4837"/>
    <lineage>
        <taxon>Eukaryota</taxon>
        <taxon>Fungi</taxon>
        <taxon>Fungi incertae sedis</taxon>
        <taxon>Mucoromycota</taxon>
        <taxon>Mucoromycotina</taxon>
        <taxon>Mucoromycetes</taxon>
        <taxon>Mucorales</taxon>
        <taxon>Phycomycetaceae</taxon>
        <taxon>Phycomyces</taxon>
    </lineage>
</organism>
<name>A0ABR3BAP1_PHYBL</name>
<feature type="transmembrane region" description="Helical" evidence="1">
    <location>
        <begin position="7"/>
        <end position="27"/>
    </location>
</feature>
<sequence length="64" mass="7821">MKDIHIHIHIFDFFFLFLFLLFTKYLYHSTTPFLSYILFNLFITIIIIITTISYFYLLCACNNK</sequence>
<evidence type="ECO:0000313" key="2">
    <source>
        <dbReference type="EMBL" id="KAL0095921.1"/>
    </source>
</evidence>
<keyword evidence="1" id="KW-0472">Membrane</keyword>
<dbReference type="Proteomes" id="UP001448207">
    <property type="component" value="Unassembled WGS sequence"/>
</dbReference>
<evidence type="ECO:0000256" key="1">
    <source>
        <dbReference type="SAM" id="Phobius"/>
    </source>
</evidence>
<protein>
    <submittedName>
        <fullName evidence="2">Uncharacterized protein</fullName>
    </submittedName>
</protein>
<keyword evidence="1" id="KW-0812">Transmembrane</keyword>
<gene>
    <name evidence="2" type="ORF">J3Q64DRAFT_1705400</name>
</gene>